<dbReference type="Pfam" id="PF12146">
    <property type="entry name" value="Hydrolase_4"/>
    <property type="match status" value="1"/>
</dbReference>
<sequence length="294" mass="32590">MGLAVEDRVIKAVDGWPLEATLFRGDAPRMAVLVSAGTGFPRGFYARFARWMAERGCVVLTYDYRGIGGSRPEDLAAMEMDYPDWGRLDMPAALKALKKAAPGLPVFHVGHSVGGHFVGFMPNQSEIGRHAFVSVGTGWWGGHHRSYNPMELFFWFGFGPSHLRRHGYVRAGKLWRGTDLPRGVFETWKRWCLKPAYFLDELKSGALEPQAFDQVRAPIRSWIFPDDPIATPGTGAALLKAYSNAPSEIVVRRAGDYGARRVGHEGAFRKGLEPLWQEILDWFDAGVSKAAPGA</sequence>
<dbReference type="InterPro" id="IPR022742">
    <property type="entry name" value="Hydrolase_4"/>
</dbReference>
<evidence type="ECO:0000259" key="1">
    <source>
        <dbReference type="Pfam" id="PF12146"/>
    </source>
</evidence>
<gene>
    <name evidence="2" type="ORF">GGR11_000091</name>
</gene>
<evidence type="ECO:0000313" key="2">
    <source>
        <dbReference type="EMBL" id="MBB3870577.1"/>
    </source>
</evidence>
<keyword evidence="2" id="KW-0378">Hydrolase</keyword>
<dbReference type="InterPro" id="IPR029058">
    <property type="entry name" value="AB_hydrolase_fold"/>
</dbReference>
<dbReference type="SUPFAM" id="SSF53474">
    <property type="entry name" value="alpha/beta-Hydrolases"/>
    <property type="match status" value="1"/>
</dbReference>
<organism evidence="2 3">
    <name type="scientific">Brevundimonas mediterranea</name>
    <dbReference type="NCBI Taxonomy" id="74329"/>
    <lineage>
        <taxon>Bacteria</taxon>
        <taxon>Pseudomonadati</taxon>
        <taxon>Pseudomonadota</taxon>
        <taxon>Alphaproteobacteria</taxon>
        <taxon>Caulobacterales</taxon>
        <taxon>Caulobacteraceae</taxon>
        <taxon>Brevundimonas</taxon>
    </lineage>
</organism>
<dbReference type="Proteomes" id="UP000532936">
    <property type="component" value="Unassembled WGS sequence"/>
</dbReference>
<evidence type="ECO:0000313" key="3">
    <source>
        <dbReference type="Proteomes" id="UP000532936"/>
    </source>
</evidence>
<dbReference type="GO" id="GO:0016787">
    <property type="term" value="F:hydrolase activity"/>
    <property type="evidence" value="ECO:0007669"/>
    <property type="project" value="UniProtKB-KW"/>
</dbReference>
<protein>
    <submittedName>
        <fullName evidence="2">Putative alpha/beta hydrolase</fullName>
    </submittedName>
</protein>
<name>A0A7W6A2N2_9CAUL</name>
<proteinExistence type="predicted"/>
<accession>A0A7W6A2N2</accession>
<feature type="domain" description="Serine aminopeptidase S33" evidence="1">
    <location>
        <begin position="27"/>
        <end position="118"/>
    </location>
</feature>
<comment type="caution">
    <text evidence="2">The sequence shown here is derived from an EMBL/GenBank/DDBJ whole genome shotgun (WGS) entry which is preliminary data.</text>
</comment>
<dbReference type="EMBL" id="JACIDA010000001">
    <property type="protein sequence ID" value="MBB3870577.1"/>
    <property type="molecule type" value="Genomic_DNA"/>
</dbReference>
<dbReference type="RefSeq" id="WP_183194841.1">
    <property type="nucleotide sequence ID" value="NZ_JACIDA010000001.1"/>
</dbReference>
<dbReference type="AlphaFoldDB" id="A0A7W6A2N2"/>
<dbReference type="PIRSF" id="PIRSF037442">
    <property type="entry name" value="UCP037442_abhydr"/>
    <property type="match status" value="1"/>
</dbReference>
<dbReference type="Gene3D" id="3.40.50.1820">
    <property type="entry name" value="alpha/beta hydrolase"/>
    <property type="match status" value="1"/>
</dbReference>
<dbReference type="InterPro" id="IPR017208">
    <property type="entry name" value="UCP037442_abhydr"/>
</dbReference>
<reference evidence="2 3" key="1">
    <citation type="submission" date="2020-08" db="EMBL/GenBank/DDBJ databases">
        <title>Genomic Encyclopedia of Type Strains, Phase IV (KMG-IV): sequencing the most valuable type-strain genomes for metagenomic binning, comparative biology and taxonomic classification.</title>
        <authorList>
            <person name="Goeker M."/>
        </authorList>
    </citation>
    <scope>NUCLEOTIDE SEQUENCE [LARGE SCALE GENOMIC DNA]</scope>
    <source>
        <strain evidence="2 3">DSM 14878</strain>
    </source>
</reference>